<dbReference type="Pfam" id="PF13380">
    <property type="entry name" value="CoA_binding_2"/>
    <property type="match status" value="1"/>
</dbReference>
<dbReference type="InterPro" id="IPR043938">
    <property type="entry name" value="Ligase_CoA_dom"/>
</dbReference>
<evidence type="ECO:0000313" key="3">
    <source>
        <dbReference type="Proteomes" id="UP001500655"/>
    </source>
</evidence>
<feature type="domain" description="CoA-binding" evidence="1">
    <location>
        <begin position="7"/>
        <end position="102"/>
    </location>
</feature>
<dbReference type="InterPro" id="IPR032875">
    <property type="entry name" value="Succ_CoA_lig_flav_dom"/>
</dbReference>
<dbReference type="Pfam" id="PF19045">
    <property type="entry name" value="Ligase_CoA_2"/>
    <property type="match status" value="1"/>
</dbReference>
<evidence type="ECO:0000259" key="1">
    <source>
        <dbReference type="SMART" id="SM00881"/>
    </source>
</evidence>
<name>A0ABN2JVA7_9ACTN</name>
<sequence length="446" mass="45772">MSVLDALFNPESIAVYGASLADPDKLGSRLLANARAAQDAGQISVTAVHPKAAEFEDAHAVPSLDRPTDLALISVPAAAAPAALADAVRAGARVAVVLSSGFGEAGPRGAQLQADLVGIAGEGGTRLIGPNCMGVLSRFGNGSWLNGSYFWDVPLRAGSIAFVSQSGAFGGMFLSELDRRSLGLSRFASLGNAADVTETDVIEWLGRDPATRTIAVFSESIRDGRRFVDVTRKITVDKPVVLLKGGRSVGGTRAAMSHTGSLAGSYRTTQAALRRAGVLMPTGSDEFFDAVTAADATTGRPRGGPSVAIVTVSGGPSVLACDAAESAGLRVPVLTDRTRQRLGAVLPHFAGTSNPVDLTPQCPADGFSPAVRAVYDDPGVDGVIAINCGLDVPEFGHAVAAAAASSGKPTTAFLLDVPQVRQRIVAAGIPCFDSPERAVRGYAAWV</sequence>
<dbReference type="PANTHER" id="PTHR42793">
    <property type="entry name" value="COA BINDING DOMAIN CONTAINING PROTEIN"/>
    <property type="match status" value="1"/>
</dbReference>
<dbReference type="SUPFAM" id="SSF52210">
    <property type="entry name" value="Succinyl-CoA synthetase domains"/>
    <property type="match status" value="2"/>
</dbReference>
<keyword evidence="3" id="KW-1185">Reference proteome</keyword>
<dbReference type="InterPro" id="IPR036291">
    <property type="entry name" value="NAD(P)-bd_dom_sf"/>
</dbReference>
<dbReference type="Pfam" id="PF13607">
    <property type="entry name" value="Succ_CoA_lig"/>
    <property type="match status" value="1"/>
</dbReference>
<dbReference type="InterPro" id="IPR003781">
    <property type="entry name" value="CoA-bd"/>
</dbReference>
<gene>
    <name evidence="2" type="ORF">GCM10009681_08710</name>
</gene>
<dbReference type="SUPFAM" id="SSF51735">
    <property type="entry name" value="NAD(P)-binding Rossmann-fold domains"/>
    <property type="match status" value="1"/>
</dbReference>
<reference evidence="2 3" key="1">
    <citation type="journal article" date="2019" name="Int. J. Syst. Evol. Microbiol.">
        <title>The Global Catalogue of Microorganisms (GCM) 10K type strain sequencing project: providing services to taxonomists for standard genome sequencing and annotation.</title>
        <authorList>
            <consortium name="The Broad Institute Genomics Platform"/>
            <consortium name="The Broad Institute Genome Sequencing Center for Infectious Disease"/>
            <person name="Wu L."/>
            <person name="Ma J."/>
        </authorList>
    </citation>
    <scope>NUCLEOTIDE SEQUENCE [LARGE SCALE GENOMIC DNA]</scope>
    <source>
        <strain evidence="2 3">JCM 13249</strain>
    </source>
</reference>
<dbReference type="SMART" id="SM00881">
    <property type="entry name" value="CoA_binding"/>
    <property type="match status" value="1"/>
</dbReference>
<dbReference type="Gene3D" id="3.40.50.261">
    <property type="entry name" value="Succinyl-CoA synthetase domains"/>
    <property type="match status" value="2"/>
</dbReference>
<comment type="caution">
    <text evidence="2">The sequence shown here is derived from an EMBL/GenBank/DDBJ whole genome shotgun (WGS) entry which is preliminary data.</text>
</comment>
<dbReference type="EMBL" id="BAAALS010000003">
    <property type="protein sequence ID" value="GAA1740098.1"/>
    <property type="molecule type" value="Genomic_DNA"/>
</dbReference>
<dbReference type="InterPro" id="IPR016102">
    <property type="entry name" value="Succinyl-CoA_synth-like"/>
</dbReference>
<evidence type="ECO:0000313" key="2">
    <source>
        <dbReference type="EMBL" id="GAA1740098.1"/>
    </source>
</evidence>
<proteinExistence type="predicted"/>
<dbReference type="PANTHER" id="PTHR42793:SF1">
    <property type="entry name" value="PEPTIDYL-LYSINE N-ACETYLTRANSFERASE PATZ"/>
    <property type="match status" value="1"/>
</dbReference>
<dbReference type="Gene3D" id="3.40.50.720">
    <property type="entry name" value="NAD(P)-binding Rossmann-like Domain"/>
    <property type="match status" value="1"/>
</dbReference>
<dbReference type="Proteomes" id="UP001500655">
    <property type="component" value="Unassembled WGS sequence"/>
</dbReference>
<accession>A0ABN2JVA7</accession>
<protein>
    <recommendedName>
        <fullName evidence="1">CoA-binding domain-containing protein</fullName>
    </recommendedName>
</protein>
<dbReference type="RefSeq" id="WP_344077059.1">
    <property type="nucleotide sequence ID" value="NZ_BAAALS010000003.1"/>
</dbReference>
<organism evidence="2 3">
    <name type="scientific">Luedemannella helvata</name>
    <dbReference type="NCBI Taxonomy" id="349315"/>
    <lineage>
        <taxon>Bacteria</taxon>
        <taxon>Bacillati</taxon>
        <taxon>Actinomycetota</taxon>
        <taxon>Actinomycetes</taxon>
        <taxon>Micromonosporales</taxon>
        <taxon>Micromonosporaceae</taxon>
        <taxon>Luedemannella</taxon>
    </lineage>
</organism>